<evidence type="ECO:0000313" key="7">
    <source>
        <dbReference type="Proteomes" id="UP000275727"/>
    </source>
</evidence>
<dbReference type="InterPro" id="IPR037069">
    <property type="entry name" value="AcylCoA_DH/ox_N_sf"/>
</dbReference>
<dbReference type="Gene3D" id="1.10.540.10">
    <property type="entry name" value="Acyl-CoA dehydrogenase/oxidase, N-terminal domain"/>
    <property type="match status" value="1"/>
</dbReference>
<dbReference type="KEGG" id="smic:SmB9_10290"/>
<name>A0AAD1G0C1_SPHMI</name>
<dbReference type="InterPro" id="IPR009075">
    <property type="entry name" value="AcylCo_DH/oxidase_C"/>
</dbReference>
<sequence length="319" mass="34539">MNDSHQALIQDMADSLFADLAARSAGKEAKGNIWAEIEALSLHDLLVGQEAGGFGGSWKDAGVVFHAAGRHGLAIPVGETILARSWLSRMGVVLPSGPVGFILAEGMGGRQAHPHSPGDRRSLVLERRHWTLLSAEDGEIIASGRMTLDVDALHFEAALLRSCQIAGAMEGMLGLSVEHVIARVQFGKPLARLQAVQQQLAVLAEECAAVACASASACQAATYGDARFEIAAAKWRANRAAAISVDIAHQVHGAIGFTREYPLHRFSLQALKWRGEHGSEQYWAQWIGRFTLAARPIPLWHWLTARSDRLLEAEREALK</sequence>
<evidence type="ECO:0000313" key="5">
    <source>
        <dbReference type="EMBL" id="BBE33371.1"/>
    </source>
</evidence>
<organism evidence="5 7">
    <name type="scientific">Sphingosinicella microcystinivorans</name>
    <dbReference type="NCBI Taxonomy" id="335406"/>
    <lineage>
        <taxon>Bacteria</taxon>
        <taxon>Pseudomonadati</taxon>
        <taxon>Pseudomonadota</taxon>
        <taxon>Alphaproteobacteria</taxon>
        <taxon>Sphingomonadales</taxon>
        <taxon>Sphingosinicellaceae</taxon>
        <taxon>Sphingosinicella</taxon>
    </lineage>
</organism>
<evidence type="ECO:0000313" key="6">
    <source>
        <dbReference type="EMBL" id="RKS84970.1"/>
    </source>
</evidence>
<accession>A0AAD1G0C1</accession>
<dbReference type="EMBL" id="RBWX01000012">
    <property type="protein sequence ID" value="RKS84970.1"/>
    <property type="molecule type" value="Genomic_DNA"/>
</dbReference>
<keyword evidence="2" id="KW-0274">FAD</keyword>
<keyword evidence="3" id="KW-0560">Oxidoreductase</keyword>
<dbReference type="EMBL" id="AP018711">
    <property type="protein sequence ID" value="BBE33371.1"/>
    <property type="molecule type" value="Genomic_DNA"/>
</dbReference>
<feature type="domain" description="Acyl-CoA dehydrogenase/oxidase C-terminal" evidence="4">
    <location>
        <begin position="160"/>
        <end position="287"/>
    </location>
</feature>
<keyword evidence="8" id="KW-1185">Reference proteome</keyword>
<evidence type="ECO:0000313" key="8">
    <source>
        <dbReference type="Proteomes" id="UP000276029"/>
    </source>
</evidence>
<dbReference type="AlphaFoldDB" id="A0AAD1G0C1"/>
<dbReference type="PANTHER" id="PTHR43884">
    <property type="entry name" value="ACYL-COA DEHYDROGENASE"/>
    <property type="match status" value="1"/>
</dbReference>
<dbReference type="GO" id="GO:0050660">
    <property type="term" value="F:flavin adenine dinucleotide binding"/>
    <property type="evidence" value="ECO:0007669"/>
    <property type="project" value="InterPro"/>
</dbReference>
<evidence type="ECO:0000259" key="4">
    <source>
        <dbReference type="Pfam" id="PF00441"/>
    </source>
</evidence>
<evidence type="ECO:0000256" key="1">
    <source>
        <dbReference type="ARBA" id="ARBA00022630"/>
    </source>
</evidence>
<proteinExistence type="predicted"/>
<protein>
    <submittedName>
        <fullName evidence="5">Acyl-CoA dehydrogenase</fullName>
    </submittedName>
</protein>
<reference evidence="5 7" key="1">
    <citation type="submission" date="2018-06" db="EMBL/GenBank/DDBJ databases">
        <title>Complete Genome Sequence of the Microcystin-Degrading Bacterium Sphingosinicella microcystinivorans Strain B-9.</title>
        <authorList>
            <person name="Jin H."/>
            <person name="Nishizawa T."/>
            <person name="Guo Y."/>
            <person name="Nishizawa A."/>
            <person name="Park H."/>
            <person name="Kato H."/>
            <person name="Tsuji K."/>
            <person name="Harada K."/>
        </authorList>
    </citation>
    <scope>NUCLEOTIDE SEQUENCE [LARGE SCALE GENOMIC DNA]</scope>
    <source>
        <strain evidence="5 7">B9</strain>
    </source>
</reference>
<dbReference type="Proteomes" id="UP000276029">
    <property type="component" value="Unassembled WGS sequence"/>
</dbReference>
<dbReference type="GO" id="GO:0003995">
    <property type="term" value="F:acyl-CoA dehydrogenase activity"/>
    <property type="evidence" value="ECO:0007669"/>
    <property type="project" value="TreeGrafter"/>
</dbReference>
<dbReference type="Gene3D" id="1.20.140.10">
    <property type="entry name" value="Butyryl-CoA Dehydrogenase, subunit A, domain 3"/>
    <property type="match status" value="1"/>
</dbReference>
<dbReference type="InterPro" id="IPR036250">
    <property type="entry name" value="AcylCo_DH-like_C"/>
</dbReference>
<evidence type="ECO:0000256" key="2">
    <source>
        <dbReference type="ARBA" id="ARBA00022827"/>
    </source>
</evidence>
<reference evidence="6 8" key="2">
    <citation type="submission" date="2018-10" db="EMBL/GenBank/DDBJ databases">
        <title>Genomic Encyclopedia of Type Strains, Phase IV (KMG-IV): sequencing the most valuable type-strain genomes for metagenomic binning, comparative biology and taxonomic classification.</title>
        <authorList>
            <person name="Goeker M."/>
        </authorList>
    </citation>
    <scope>NUCLEOTIDE SEQUENCE [LARGE SCALE GENOMIC DNA]</scope>
    <source>
        <strain evidence="6 8">DSM 19791</strain>
    </source>
</reference>
<dbReference type="SUPFAM" id="SSF47203">
    <property type="entry name" value="Acyl-CoA dehydrogenase C-terminal domain-like"/>
    <property type="match status" value="1"/>
</dbReference>
<dbReference type="Pfam" id="PF00441">
    <property type="entry name" value="Acyl-CoA_dh_1"/>
    <property type="match status" value="1"/>
</dbReference>
<gene>
    <name evidence="6" type="ORF">DFR51_3570</name>
    <name evidence="5" type="ORF">SmB9_10290</name>
</gene>
<keyword evidence="1" id="KW-0285">Flavoprotein</keyword>
<dbReference type="PANTHER" id="PTHR43884:SF20">
    <property type="entry name" value="ACYL-COA DEHYDROGENASE FADE28"/>
    <property type="match status" value="1"/>
</dbReference>
<evidence type="ECO:0000256" key="3">
    <source>
        <dbReference type="ARBA" id="ARBA00023002"/>
    </source>
</evidence>
<dbReference type="RefSeq" id="WP_121053487.1">
    <property type="nucleotide sequence ID" value="NZ_AP018711.1"/>
</dbReference>
<dbReference type="Proteomes" id="UP000275727">
    <property type="component" value="Chromosome"/>
</dbReference>